<sequence>MLNITQALKQSVQIAFKKAFARDYEIQIQFQNLKYSTSCPATFSEHYKNNYQKEWKETLLPKDVAQEILVNFSSPIWNQIKLISNIEITQMGYIQFQINKQYYDQIINLIETTQWPNLTPIYNTTNIYGPFVNLNGILNKTDLRGLHIRNRLYSILSKLSKNCYKFNNISNQITNNDYLILPAKVINTYYQICLQIHLIHFIGVTIKSQMTLYTLIPKIH</sequence>
<dbReference type="Proteomes" id="UP000692954">
    <property type="component" value="Unassembled WGS sequence"/>
</dbReference>
<comment type="caution">
    <text evidence="1">The sequence shown here is derived from an EMBL/GenBank/DDBJ whole genome shotgun (WGS) entry which is preliminary data.</text>
</comment>
<organism evidence="1 2">
    <name type="scientific">Paramecium sonneborni</name>
    <dbReference type="NCBI Taxonomy" id="65129"/>
    <lineage>
        <taxon>Eukaryota</taxon>
        <taxon>Sar</taxon>
        <taxon>Alveolata</taxon>
        <taxon>Ciliophora</taxon>
        <taxon>Intramacronucleata</taxon>
        <taxon>Oligohymenophorea</taxon>
        <taxon>Peniculida</taxon>
        <taxon>Parameciidae</taxon>
        <taxon>Paramecium</taxon>
    </lineage>
</organism>
<evidence type="ECO:0000313" key="2">
    <source>
        <dbReference type="Proteomes" id="UP000692954"/>
    </source>
</evidence>
<dbReference type="OrthoDB" id="285307at2759"/>
<dbReference type="EMBL" id="CAJJDN010000157">
    <property type="protein sequence ID" value="CAD8125183.1"/>
    <property type="molecule type" value="Genomic_DNA"/>
</dbReference>
<accession>A0A8S1RCW6</accession>
<name>A0A8S1RCW6_9CILI</name>
<keyword evidence="2" id="KW-1185">Reference proteome</keyword>
<gene>
    <name evidence="1" type="ORF">PSON_ATCC_30995.1.T1570018</name>
</gene>
<reference evidence="1" key="1">
    <citation type="submission" date="2021-01" db="EMBL/GenBank/DDBJ databases">
        <authorList>
            <consortium name="Genoscope - CEA"/>
            <person name="William W."/>
        </authorList>
    </citation>
    <scope>NUCLEOTIDE SEQUENCE</scope>
</reference>
<proteinExistence type="predicted"/>
<protein>
    <submittedName>
        <fullName evidence="1">Uncharacterized protein</fullName>
    </submittedName>
</protein>
<evidence type="ECO:0000313" key="1">
    <source>
        <dbReference type="EMBL" id="CAD8125183.1"/>
    </source>
</evidence>
<dbReference type="AlphaFoldDB" id="A0A8S1RCW6"/>